<dbReference type="InterPro" id="IPR005123">
    <property type="entry name" value="Oxoglu/Fe-dep_dioxygenase_dom"/>
</dbReference>
<sequence length="508" mass="58295">MLLWIHALLLVLLSLSASYKQVLVRGQALDTRPQTCAEWTGAECAWEPNLQAMNADFGRFNETFYAYVVPDVATFYNKTPGSLQPTMSTFKGMFGKFTNLSPDTIRVSWISGKKNDAPVYISDVSPFDSAGTATYVGHQFIVTDRKSNTLLTKWTMVQGNSLYFYDPFDFDIRKALKALTAEQLPLYNMQLQNKMFAEQYKTFTGTDWLALYRQKFAPRFHMWRADAIGQTYTIETNEIHFVDFPDEAELARGTSIYGPRPDERDRMRRLRARDPTMNMTMTVLSCVPRVFEVKDFLSDMEVEHLLNIASKRKLKRSTMHAGGSSEATTNDDTRTSTNDWIPRHQDLITDTIYRRAADLLQMDEALLRWRRKSEIPEFTESHISISERLQLVNYQVGQQYTPHHDFTMPGLVNMQPSRFATLLFYLNDDMDGGETAFPRWLHADEEGGSLKVKPEKGKAILFYNLLPDGNYDERSEHAALPVRRGEKWLTNLVRASRALEVDPLSGSQ</sequence>
<dbReference type="SMART" id="SM00702">
    <property type="entry name" value="P4Hc"/>
    <property type="match status" value="1"/>
</dbReference>
<keyword evidence="4" id="KW-0560">Oxidoreductase</keyword>
<proteinExistence type="predicted"/>
<evidence type="ECO:0000259" key="8">
    <source>
        <dbReference type="PROSITE" id="PS51471"/>
    </source>
</evidence>
<dbReference type="InterPro" id="IPR044862">
    <property type="entry name" value="Pro_4_hyd_alph_FE2OG_OXY"/>
</dbReference>
<feature type="signal peptide" evidence="7">
    <location>
        <begin position="1"/>
        <end position="18"/>
    </location>
</feature>
<feature type="domain" description="Fe2OG dioxygenase" evidence="8">
    <location>
        <begin position="385"/>
        <end position="496"/>
    </location>
</feature>
<comment type="cofactor">
    <cofactor evidence="1">
        <name>L-ascorbate</name>
        <dbReference type="ChEBI" id="CHEBI:38290"/>
    </cofactor>
</comment>
<dbReference type="InterPro" id="IPR045054">
    <property type="entry name" value="P4HA-like"/>
</dbReference>
<dbReference type="GO" id="GO:0005506">
    <property type="term" value="F:iron ion binding"/>
    <property type="evidence" value="ECO:0007669"/>
    <property type="project" value="InterPro"/>
</dbReference>
<dbReference type="GO" id="GO:0031418">
    <property type="term" value="F:L-ascorbic acid binding"/>
    <property type="evidence" value="ECO:0007669"/>
    <property type="project" value="InterPro"/>
</dbReference>
<feature type="region of interest" description="Disordered" evidence="6">
    <location>
        <begin position="316"/>
        <end position="337"/>
    </location>
</feature>
<keyword evidence="2" id="KW-0479">Metal-binding</keyword>
<dbReference type="PROSITE" id="PS51471">
    <property type="entry name" value="FE2OG_OXY"/>
    <property type="match status" value="1"/>
</dbReference>
<dbReference type="Gene3D" id="2.60.40.780">
    <property type="entry name" value="von Hippel-Lindau disease tumour suppressor, beta domain"/>
    <property type="match status" value="1"/>
</dbReference>
<dbReference type="InterPro" id="IPR006620">
    <property type="entry name" value="Pro_4_hyd_alph"/>
</dbReference>
<reference evidence="9" key="1">
    <citation type="submission" date="2022-02" db="EMBL/GenBank/DDBJ databases">
        <authorList>
            <person name="Giguere J D."/>
        </authorList>
    </citation>
    <scope>NUCLEOTIDE SEQUENCE</scope>
    <source>
        <strain evidence="9">CCAP 1055/1</strain>
    </source>
</reference>
<dbReference type="PANTHER" id="PTHR10869:SF226">
    <property type="entry name" value="PROLYL 4-HYDROXYLASE ALPHA SUBUNIT DOMAIN-CONTAINING PROTEIN"/>
    <property type="match status" value="1"/>
</dbReference>
<dbReference type="Proteomes" id="UP000836788">
    <property type="component" value="Chromosome 5"/>
</dbReference>
<gene>
    <name evidence="9" type="ORF">PTTT1_LOCUS44604</name>
</gene>
<keyword evidence="3" id="KW-0223">Dioxygenase</keyword>
<organism evidence="9">
    <name type="scientific">Phaeodactylum tricornutum</name>
    <name type="common">Diatom</name>
    <dbReference type="NCBI Taxonomy" id="2850"/>
    <lineage>
        <taxon>Eukaryota</taxon>
        <taxon>Sar</taxon>
        <taxon>Stramenopiles</taxon>
        <taxon>Ochrophyta</taxon>
        <taxon>Bacillariophyta</taxon>
        <taxon>Bacillariophyceae</taxon>
        <taxon>Bacillariophycidae</taxon>
        <taxon>Naviculales</taxon>
        <taxon>Phaeodactylaceae</taxon>
        <taxon>Phaeodactylum</taxon>
    </lineage>
</organism>
<evidence type="ECO:0000256" key="6">
    <source>
        <dbReference type="SAM" id="MobiDB-lite"/>
    </source>
</evidence>
<dbReference type="PANTHER" id="PTHR10869">
    <property type="entry name" value="PROLYL 4-HYDROXYLASE ALPHA SUBUNIT"/>
    <property type="match status" value="1"/>
</dbReference>
<evidence type="ECO:0000256" key="2">
    <source>
        <dbReference type="ARBA" id="ARBA00022723"/>
    </source>
</evidence>
<dbReference type="GO" id="GO:0004656">
    <property type="term" value="F:procollagen-proline 4-dioxygenase activity"/>
    <property type="evidence" value="ECO:0007669"/>
    <property type="project" value="TreeGrafter"/>
</dbReference>
<dbReference type="InterPro" id="IPR037140">
    <property type="entry name" value="VHL_beta_dom_sf"/>
</dbReference>
<name>A0A8J9SGU8_PHATR</name>
<dbReference type="AlphaFoldDB" id="A0A8J9SGU8"/>
<keyword evidence="5" id="KW-0408">Iron</keyword>
<dbReference type="Gene3D" id="2.60.120.620">
    <property type="entry name" value="q2cbj1_9rhob like domain"/>
    <property type="match status" value="1"/>
</dbReference>
<accession>A0A8J9SGU8</accession>
<evidence type="ECO:0000256" key="1">
    <source>
        <dbReference type="ARBA" id="ARBA00001961"/>
    </source>
</evidence>
<feature type="chain" id="PRO_5035426636" description="Fe2OG dioxygenase domain-containing protein" evidence="7">
    <location>
        <begin position="19"/>
        <end position="508"/>
    </location>
</feature>
<evidence type="ECO:0000256" key="4">
    <source>
        <dbReference type="ARBA" id="ARBA00023002"/>
    </source>
</evidence>
<dbReference type="EMBL" id="OU594946">
    <property type="protein sequence ID" value="CAG9290373.1"/>
    <property type="molecule type" value="Genomic_DNA"/>
</dbReference>
<evidence type="ECO:0000256" key="3">
    <source>
        <dbReference type="ARBA" id="ARBA00022964"/>
    </source>
</evidence>
<protein>
    <recommendedName>
        <fullName evidence="8">Fe2OG dioxygenase domain-containing protein</fullName>
    </recommendedName>
</protein>
<dbReference type="GO" id="GO:0005783">
    <property type="term" value="C:endoplasmic reticulum"/>
    <property type="evidence" value="ECO:0007669"/>
    <property type="project" value="TreeGrafter"/>
</dbReference>
<keyword evidence="7" id="KW-0732">Signal</keyword>
<dbReference type="Pfam" id="PF13640">
    <property type="entry name" value="2OG-FeII_Oxy_3"/>
    <property type="match status" value="1"/>
</dbReference>
<evidence type="ECO:0000256" key="5">
    <source>
        <dbReference type="ARBA" id="ARBA00023004"/>
    </source>
</evidence>
<evidence type="ECO:0000313" key="9">
    <source>
        <dbReference type="EMBL" id="CAG9290373.1"/>
    </source>
</evidence>
<evidence type="ECO:0000256" key="7">
    <source>
        <dbReference type="SAM" id="SignalP"/>
    </source>
</evidence>